<evidence type="ECO:0000313" key="3">
    <source>
        <dbReference type="EMBL" id="GMN74542.1"/>
    </source>
</evidence>
<evidence type="ECO:0000313" key="5">
    <source>
        <dbReference type="Proteomes" id="UP001187192"/>
    </source>
</evidence>
<dbReference type="EMBL" id="BTGU01017413">
    <property type="protein sequence ID" value="GMN74538.1"/>
    <property type="molecule type" value="Genomic_DNA"/>
</dbReference>
<evidence type="ECO:0000313" key="4">
    <source>
        <dbReference type="EMBL" id="GMN74545.1"/>
    </source>
</evidence>
<sequence>MEAPVVNMDECHLEEPIPSEEHLEIYEEDSLSEDEIQDLIVKDELQEEVDVIQSIFPTLVVKPLVYQDPMWPTPPPTMASFLHAQKAHSLKLNLVDHKCYTLPNLAKLEGIDNQDPYGLNVRTLSEVFRGEWFIERHLKND</sequence>
<evidence type="ECO:0000313" key="1">
    <source>
        <dbReference type="EMBL" id="GMN74535.1"/>
    </source>
</evidence>
<proteinExistence type="predicted"/>
<protein>
    <submittedName>
        <fullName evidence="4">Uncharacterized protein</fullName>
    </submittedName>
</protein>
<name>A0AA88EJ90_FICCA</name>
<keyword evidence="5" id="KW-1185">Reference proteome</keyword>
<dbReference type="EMBL" id="BTGU01017412">
    <property type="protein sequence ID" value="GMN74535.1"/>
    <property type="molecule type" value="Genomic_DNA"/>
</dbReference>
<gene>
    <name evidence="1" type="ORF">TIFTF001_055426</name>
    <name evidence="2" type="ORF">TIFTF001_055427</name>
    <name evidence="3" type="ORF">TIFTF001_055428</name>
    <name evidence="4" type="ORF">TIFTF001_055429</name>
</gene>
<comment type="caution">
    <text evidence="4">The sequence shown here is derived from an EMBL/GenBank/DDBJ whole genome shotgun (WGS) entry which is preliminary data.</text>
</comment>
<evidence type="ECO:0000313" key="2">
    <source>
        <dbReference type="EMBL" id="GMN74538.1"/>
    </source>
</evidence>
<dbReference type="AlphaFoldDB" id="A0AA88EJ90"/>
<reference evidence="4" key="1">
    <citation type="submission" date="2023-07" db="EMBL/GenBank/DDBJ databases">
        <title>draft genome sequence of fig (Ficus carica).</title>
        <authorList>
            <person name="Takahashi T."/>
            <person name="Nishimura K."/>
        </authorList>
    </citation>
    <scope>NUCLEOTIDE SEQUENCE</scope>
</reference>
<dbReference type="Proteomes" id="UP001187192">
    <property type="component" value="Unassembled WGS sequence"/>
</dbReference>
<dbReference type="EMBL" id="BTGU01017414">
    <property type="protein sequence ID" value="GMN74542.1"/>
    <property type="molecule type" value="Genomic_DNA"/>
</dbReference>
<accession>A0AA88EJ90</accession>
<organism evidence="4 5">
    <name type="scientific">Ficus carica</name>
    <name type="common">Common fig</name>
    <dbReference type="NCBI Taxonomy" id="3494"/>
    <lineage>
        <taxon>Eukaryota</taxon>
        <taxon>Viridiplantae</taxon>
        <taxon>Streptophyta</taxon>
        <taxon>Embryophyta</taxon>
        <taxon>Tracheophyta</taxon>
        <taxon>Spermatophyta</taxon>
        <taxon>Magnoliopsida</taxon>
        <taxon>eudicotyledons</taxon>
        <taxon>Gunneridae</taxon>
        <taxon>Pentapetalae</taxon>
        <taxon>rosids</taxon>
        <taxon>fabids</taxon>
        <taxon>Rosales</taxon>
        <taxon>Moraceae</taxon>
        <taxon>Ficeae</taxon>
        <taxon>Ficus</taxon>
    </lineage>
</organism>
<dbReference type="EMBL" id="BTGU01017415">
    <property type="protein sequence ID" value="GMN74545.1"/>
    <property type="molecule type" value="Genomic_DNA"/>
</dbReference>